<comment type="similarity">
    <text evidence="1 3">Belongs to the short-chain dehydrogenases/reductases (SDR) family.</text>
</comment>
<dbReference type="PANTHER" id="PTHR42901:SF1">
    <property type="entry name" value="ALCOHOL DEHYDROGENASE"/>
    <property type="match status" value="1"/>
</dbReference>
<dbReference type="Proteomes" id="UP000094313">
    <property type="component" value="Chromosome"/>
</dbReference>
<dbReference type="PANTHER" id="PTHR42901">
    <property type="entry name" value="ALCOHOL DEHYDROGENASE"/>
    <property type="match status" value="1"/>
</dbReference>
<protein>
    <submittedName>
        <fullName evidence="4">Short-chain dehydrogenase</fullName>
    </submittedName>
</protein>
<dbReference type="InterPro" id="IPR002347">
    <property type="entry name" value="SDR_fam"/>
</dbReference>
<dbReference type="AlphaFoldDB" id="A0A1D7QNE1"/>
<dbReference type="InterPro" id="IPR036291">
    <property type="entry name" value="NAD(P)-bd_dom_sf"/>
</dbReference>
<dbReference type="SUPFAM" id="SSF51735">
    <property type="entry name" value="NAD(P)-binding Rossmann-fold domains"/>
    <property type="match status" value="1"/>
</dbReference>
<dbReference type="CDD" id="cd05374">
    <property type="entry name" value="17beta-HSD-like_SDR_c"/>
    <property type="match status" value="1"/>
</dbReference>
<gene>
    <name evidence="4" type="ORF">BFS30_25255</name>
</gene>
<evidence type="ECO:0000256" key="1">
    <source>
        <dbReference type="ARBA" id="ARBA00006484"/>
    </source>
</evidence>
<dbReference type="PRINTS" id="PR00080">
    <property type="entry name" value="SDRFAMILY"/>
</dbReference>
<evidence type="ECO:0000313" key="4">
    <source>
        <dbReference type="EMBL" id="AOM80178.1"/>
    </source>
</evidence>
<reference evidence="4 5" key="1">
    <citation type="submission" date="2016-08" db="EMBL/GenBank/DDBJ databases">
        <authorList>
            <person name="Seilhamer J.J."/>
        </authorList>
    </citation>
    <scope>NUCLEOTIDE SEQUENCE [LARGE SCALE GENOMIC DNA]</scope>
    <source>
        <strain evidence="4 5">DX4</strain>
    </source>
</reference>
<evidence type="ECO:0000313" key="5">
    <source>
        <dbReference type="Proteomes" id="UP000094313"/>
    </source>
</evidence>
<sequence length="262" mass="28400">MSKTILITGAASGFGKIAAFDLAKKGHKVIATTQVYPQMSDLITESKEKGIDLIVDKLDVTDPHDIAYAVKKYDIDILISNAGIMQGGPIAEQPLNLIRSMFETNVFGALELAQGFIRKFVAKKSGKIVFTSSMGGLWTVPYVAAYCASKHALEAVAEGLKTELAPFNIKIATCNPGVFGTGFNDRGADSIFRWYDSEVNFTSPSAFDGMAEALANQLDPQSMADCIVDVALDDNSNFRNVHPKETEAFVKQLQTDAWTTKS</sequence>
<dbReference type="OrthoDB" id="1235794at2"/>
<keyword evidence="5" id="KW-1185">Reference proteome</keyword>
<dbReference type="NCBIfam" id="NF006776">
    <property type="entry name" value="PRK09291.1"/>
    <property type="match status" value="1"/>
</dbReference>
<dbReference type="EMBL" id="CP017141">
    <property type="protein sequence ID" value="AOM80178.1"/>
    <property type="molecule type" value="Genomic_DNA"/>
</dbReference>
<evidence type="ECO:0000256" key="2">
    <source>
        <dbReference type="ARBA" id="ARBA00023002"/>
    </source>
</evidence>
<accession>A0A1D7QNE1</accession>
<dbReference type="Pfam" id="PF00106">
    <property type="entry name" value="adh_short"/>
    <property type="match status" value="1"/>
</dbReference>
<evidence type="ECO:0000256" key="3">
    <source>
        <dbReference type="RuleBase" id="RU000363"/>
    </source>
</evidence>
<keyword evidence="2" id="KW-0560">Oxidoreductase</keyword>
<dbReference type="GO" id="GO:0016491">
    <property type="term" value="F:oxidoreductase activity"/>
    <property type="evidence" value="ECO:0007669"/>
    <property type="project" value="UniProtKB-KW"/>
</dbReference>
<dbReference type="RefSeq" id="WP_069381840.1">
    <property type="nucleotide sequence ID" value="NZ_CP017141.1"/>
</dbReference>
<dbReference type="KEGG" id="psty:BFS30_25255"/>
<dbReference type="Gene3D" id="3.40.50.720">
    <property type="entry name" value="NAD(P)-binding Rossmann-like Domain"/>
    <property type="match status" value="1"/>
</dbReference>
<dbReference type="PRINTS" id="PR00081">
    <property type="entry name" value="GDHRDH"/>
</dbReference>
<name>A0A1D7QNE1_9SPHI</name>
<proteinExistence type="inferred from homology"/>
<organism evidence="4 5">
    <name type="scientific">Pedobacter steynii</name>
    <dbReference type="NCBI Taxonomy" id="430522"/>
    <lineage>
        <taxon>Bacteria</taxon>
        <taxon>Pseudomonadati</taxon>
        <taxon>Bacteroidota</taxon>
        <taxon>Sphingobacteriia</taxon>
        <taxon>Sphingobacteriales</taxon>
        <taxon>Sphingobacteriaceae</taxon>
        <taxon>Pedobacter</taxon>
    </lineage>
</organism>